<feature type="region of interest" description="Disordered" evidence="1">
    <location>
        <begin position="1"/>
        <end position="22"/>
    </location>
</feature>
<evidence type="ECO:0000313" key="3">
    <source>
        <dbReference type="Proteomes" id="UP000529795"/>
    </source>
</evidence>
<dbReference type="RefSeq" id="WP_183985172.1">
    <property type="nucleotide sequence ID" value="NZ_JACIEV010000006.1"/>
</dbReference>
<comment type="caution">
    <text evidence="2">The sequence shown here is derived from an EMBL/GenBank/DDBJ whole genome shotgun (WGS) entry which is preliminary data.</text>
</comment>
<keyword evidence="3" id="KW-1185">Reference proteome</keyword>
<sequence length="68" mass="7806">MTTPARTASTGLRPVEPSIADRMRRDLRGETDETLTEQFGISYNTWRKIRSGQAIRESLAARIEDRLR</sequence>
<dbReference type="EMBL" id="JACIEV010000006">
    <property type="protein sequence ID" value="MBB4154404.1"/>
    <property type="molecule type" value="Genomic_DNA"/>
</dbReference>
<name>A0A840FFA5_9SPHN</name>
<evidence type="ECO:0000313" key="2">
    <source>
        <dbReference type="EMBL" id="MBB4154404.1"/>
    </source>
</evidence>
<evidence type="ECO:0000256" key="1">
    <source>
        <dbReference type="SAM" id="MobiDB-lite"/>
    </source>
</evidence>
<accession>A0A840FFA5</accession>
<protein>
    <submittedName>
        <fullName evidence="2">Uncharacterized protein</fullName>
    </submittedName>
</protein>
<dbReference type="Proteomes" id="UP000529795">
    <property type="component" value="Unassembled WGS sequence"/>
</dbReference>
<dbReference type="AlphaFoldDB" id="A0A840FFA5"/>
<organism evidence="2 3">
    <name type="scientific">Sphingomonas jinjuensis</name>
    <dbReference type="NCBI Taxonomy" id="535907"/>
    <lineage>
        <taxon>Bacteria</taxon>
        <taxon>Pseudomonadati</taxon>
        <taxon>Pseudomonadota</taxon>
        <taxon>Alphaproteobacteria</taxon>
        <taxon>Sphingomonadales</taxon>
        <taxon>Sphingomonadaceae</taxon>
        <taxon>Sphingomonas</taxon>
    </lineage>
</organism>
<gene>
    <name evidence="2" type="ORF">GGQ80_002317</name>
</gene>
<proteinExistence type="predicted"/>
<reference evidence="2 3" key="1">
    <citation type="submission" date="2020-08" db="EMBL/GenBank/DDBJ databases">
        <title>Genomic Encyclopedia of Type Strains, Phase IV (KMG-IV): sequencing the most valuable type-strain genomes for metagenomic binning, comparative biology and taxonomic classification.</title>
        <authorList>
            <person name="Goeker M."/>
        </authorList>
    </citation>
    <scope>NUCLEOTIDE SEQUENCE [LARGE SCALE GENOMIC DNA]</scope>
    <source>
        <strain evidence="2 3">YC6723</strain>
    </source>
</reference>
<feature type="compositionally biased region" description="Polar residues" evidence="1">
    <location>
        <begin position="1"/>
        <end position="10"/>
    </location>
</feature>